<keyword evidence="1 2" id="KW-0238">DNA-binding</keyword>
<comment type="caution">
    <text evidence="5">The sequence shown here is derived from an EMBL/GenBank/DDBJ whole genome shotgun (WGS) entry which is preliminary data.</text>
</comment>
<dbReference type="Pfam" id="PF00440">
    <property type="entry name" value="TetR_N"/>
    <property type="match status" value="1"/>
</dbReference>
<evidence type="ECO:0000313" key="6">
    <source>
        <dbReference type="Proteomes" id="UP000646579"/>
    </source>
</evidence>
<feature type="region of interest" description="Disordered" evidence="3">
    <location>
        <begin position="1"/>
        <end position="25"/>
    </location>
</feature>
<keyword evidence="6" id="KW-1185">Reference proteome</keyword>
<reference evidence="5" key="1">
    <citation type="journal article" date="2014" name="Int. J. Syst. Evol. Microbiol.">
        <title>Complete genome sequence of Corynebacterium casei LMG S-19264T (=DSM 44701T), isolated from a smear-ripened cheese.</title>
        <authorList>
            <consortium name="US DOE Joint Genome Institute (JGI-PGF)"/>
            <person name="Walter F."/>
            <person name="Albersmeier A."/>
            <person name="Kalinowski J."/>
            <person name="Ruckert C."/>
        </authorList>
    </citation>
    <scope>NUCLEOTIDE SEQUENCE</scope>
    <source>
        <strain evidence="5">KCTC 32437</strain>
    </source>
</reference>
<feature type="DNA-binding region" description="H-T-H motif" evidence="2">
    <location>
        <begin position="51"/>
        <end position="70"/>
    </location>
</feature>
<feature type="compositionally biased region" description="Low complexity" evidence="3">
    <location>
        <begin position="10"/>
        <end position="22"/>
    </location>
</feature>
<sequence length="239" mass="26043">MVPTRRSAARRSAGPAASAQAKATRDAEATRANILAAGLAEFAEKGLQGARMDAVAKRAGCNKAMIYHYFSSKDGLFSAALEKNYANIREAERQLDLSHQDPVDAMRALIGFSFDYVSAHPEFISLINDENLHGGVHVEHSAAARDLNSPLVGTIREILDKGCRDGRFRPDVDAVQLYISIASICYFFIANRPTLSAIFDLPRTPEILAQRRQHVIDVVLGYLRPDAPDAPPGTKALTP</sequence>
<dbReference type="InterPro" id="IPR041474">
    <property type="entry name" value="NicS_C"/>
</dbReference>
<dbReference type="AlphaFoldDB" id="A0A918S165"/>
<dbReference type="Gene3D" id="1.10.357.10">
    <property type="entry name" value="Tetracycline Repressor, domain 2"/>
    <property type="match status" value="1"/>
</dbReference>
<dbReference type="SUPFAM" id="SSF46689">
    <property type="entry name" value="Homeodomain-like"/>
    <property type="match status" value="1"/>
</dbReference>
<evidence type="ECO:0000256" key="2">
    <source>
        <dbReference type="PROSITE-ProRule" id="PRU00335"/>
    </source>
</evidence>
<protein>
    <submittedName>
        <fullName evidence="5">Transcriptional regulator</fullName>
    </submittedName>
</protein>
<dbReference type="PANTHER" id="PTHR30328:SF54">
    <property type="entry name" value="HTH-TYPE TRANSCRIPTIONAL REPRESSOR SCO4008"/>
    <property type="match status" value="1"/>
</dbReference>
<dbReference type="InterPro" id="IPR050109">
    <property type="entry name" value="HTH-type_TetR-like_transc_reg"/>
</dbReference>
<accession>A0A918S165</accession>
<evidence type="ECO:0000256" key="3">
    <source>
        <dbReference type="SAM" id="MobiDB-lite"/>
    </source>
</evidence>
<evidence type="ECO:0000256" key="1">
    <source>
        <dbReference type="ARBA" id="ARBA00023125"/>
    </source>
</evidence>
<name>A0A918S165_9HYPH</name>
<feature type="domain" description="HTH tetR-type" evidence="4">
    <location>
        <begin position="28"/>
        <end position="88"/>
    </location>
</feature>
<dbReference type="EMBL" id="BMZE01000001">
    <property type="protein sequence ID" value="GHA18918.1"/>
    <property type="molecule type" value="Genomic_DNA"/>
</dbReference>
<gene>
    <name evidence="5" type="ORF">GCM10007989_12860</name>
</gene>
<reference evidence="5" key="2">
    <citation type="submission" date="2020-09" db="EMBL/GenBank/DDBJ databases">
        <authorList>
            <person name="Sun Q."/>
            <person name="Kim S."/>
        </authorList>
    </citation>
    <scope>NUCLEOTIDE SEQUENCE</scope>
    <source>
        <strain evidence="5">KCTC 32437</strain>
    </source>
</reference>
<dbReference type="RefSeq" id="WP_189424409.1">
    <property type="nucleotide sequence ID" value="NZ_BMZE01000001.1"/>
</dbReference>
<dbReference type="Pfam" id="PF17938">
    <property type="entry name" value="TetR_C_29"/>
    <property type="match status" value="1"/>
</dbReference>
<dbReference type="PROSITE" id="PS50977">
    <property type="entry name" value="HTH_TETR_2"/>
    <property type="match status" value="1"/>
</dbReference>
<dbReference type="PANTHER" id="PTHR30328">
    <property type="entry name" value="TRANSCRIPTIONAL REPRESSOR"/>
    <property type="match status" value="1"/>
</dbReference>
<dbReference type="InterPro" id="IPR036271">
    <property type="entry name" value="Tet_transcr_reg_TetR-rel_C_sf"/>
</dbReference>
<dbReference type="Proteomes" id="UP000646579">
    <property type="component" value="Unassembled WGS sequence"/>
</dbReference>
<dbReference type="PRINTS" id="PR00455">
    <property type="entry name" value="HTHTETR"/>
</dbReference>
<dbReference type="InterPro" id="IPR001647">
    <property type="entry name" value="HTH_TetR"/>
</dbReference>
<proteinExistence type="predicted"/>
<dbReference type="GO" id="GO:0003677">
    <property type="term" value="F:DNA binding"/>
    <property type="evidence" value="ECO:0007669"/>
    <property type="project" value="UniProtKB-UniRule"/>
</dbReference>
<organism evidence="5 6">
    <name type="scientific">Devosia pacifica</name>
    <dbReference type="NCBI Taxonomy" id="1335967"/>
    <lineage>
        <taxon>Bacteria</taxon>
        <taxon>Pseudomonadati</taxon>
        <taxon>Pseudomonadota</taxon>
        <taxon>Alphaproteobacteria</taxon>
        <taxon>Hyphomicrobiales</taxon>
        <taxon>Devosiaceae</taxon>
        <taxon>Devosia</taxon>
    </lineage>
</organism>
<evidence type="ECO:0000313" key="5">
    <source>
        <dbReference type="EMBL" id="GHA18918.1"/>
    </source>
</evidence>
<dbReference type="InterPro" id="IPR009057">
    <property type="entry name" value="Homeodomain-like_sf"/>
</dbReference>
<dbReference type="SUPFAM" id="SSF48498">
    <property type="entry name" value="Tetracyclin repressor-like, C-terminal domain"/>
    <property type="match status" value="1"/>
</dbReference>
<evidence type="ECO:0000259" key="4">
    <source>
        <dbReference type="PROSITE" id="PS50977"/>
    </source>
</evidence>